<proteinExistence type="predicted"/>
<dbReference type="AlphaFoldDB" id="A0A250FQW8"/>
<name>A0A250FQW8_9FLAO</name>
<sequence>MCYIPYRPFLAPMILGITLLVSFSCSAQKNTTYPTEKGIFDQNGEYKGDAFFCLDEIETLVDTIIAEGKRKRRHYVMQYPDGKGNIYRFGKGDKYAGLYWFNSYNRYHVYRGYYLDTGVIYTKKTALGDTPIGKEITYTKEGKVESIIDYEADFSTPLEEIIALCREKFNVDLEYKVPVNPSEIEFKRMIYKQHPDFPKAYILSFSSKEEKEDNKKRFIVIKDGTKEVVMDKLINRRIETPDGKDLIKVEEAYIPDKEIIKALLFLKK</sequence>
<protein>
    <recommendedName>
        <fullName evidence="4">MORN repeat protein</fullName>
    </recommendedName>
</protein>
<evidence type="ECO:0000313" key="2">
    <source>
        <dbReference type="EMBL" id="ATA87569.1"/>
    </source>
</evidence>
<accession>A0A250FQW8</accession>
<feature type="signal peptide" evidence="1">
    <location>
        <begin position="1"/>
        <end position="27"/>
    </location>
</feature>
<reference evidence="3" key="1">
    <citation type="submission" date="2017-06" db="EMBL/GenBank/DDBJ databases">
        <title>Capnocytophaga spp. assemblies.</title>
        <authorList>
            <person name="Gulvik C.A."/>
        </authorList>
    </citation>
    <scope>NUCLEOTIDE SEQUENCE [LARGE SCALE GENOMIC DNA]</scope>
    <source>
        <strain evidence="3">H1496</strain>
    </source>
</reference>
<dbReference type="Proteomes" id="UP000217250">
    <property type="component" value="Chromosome"/>
</dbReference>
<dbReference type="PROSITE" id="PS51257">
    <property type="entry name" value="PROKAR_LIPOPROTEIN"/>
    <property type="match status" value="1"/>
</dbReference>
<evidence type="ECO:0000256" key="1">
    <source>
        <dbReference type="SAM" id="SignalP"/>
    </source>
</evidence>
<dbReference type="GeneID" id="84809011"/>
<dbReference type="EMBL" id="CP022386">
    <property type="protein sequence ID" value="ATA87569.1"/>
    <property type="molecule type" value="Genomic_DNA"/>
</dbReference>
<keyword evidence="1" id="KW-0732">Signal</keyword>
<gene>
    <name evidence="2" type="ORF">CGC50_10655</name>
</gene>
<evidence type="ECO:0008006" key="4">
    <source>
        <dbReference type="Google" id="ProtNLM"/>
    </source>
</evidence>
<organism evidence="2 3">
    <name type="scientific">Capnocytophaga gingivalis</name>
    <dbReference type="NCBI Taxonomy" id="1017"/>
    <lineage>
        <taxon>Bacteria</taxon>
        <taxon>Pseudomonadati</taxon>
        <taxon>Bacteroidota</taxon>
        <taxon>Flavobacteriia</taxon>
        <taxon>Flavobacteriales</taxon>
        <taxon>Flavobacteriaceae</taxon>
        <taxon>Capnocytophaga</taxon>
    </lineage>
</organism>
<dbReference type="RefSeq" id="WP_095910805.1">
    <property type="nucleotide sequence ID" value="NZ_CAUVDA010000006.1"/>
</dbReference>
<feature type="chain" id="PRO_5013077871" description="MORN repeat protein" evidence="1">
    <location>
        <begin position="28"/>
        <end position="268"/>
    </location>
</feature>
<dbReference type="KEGG" id="cgh:CGC50_10655"/>
<dbReference type="OrthoDB" id="9899089at2"/>
<evidence type="ECO:0000313" key="3">
    <source>
        <dbReference type="Proteomes" id="UP000217250"/>
    </source>
</evidence>